<reference evidence="1" key="1">
    <citation type="journal article" date="2023" name="Mol. Phylogenet. Evol.">
        <title>Genome-scale phylogeny and comparative genomics of the fungal order Sordariales.</title>
        <authorList>
            <person name="Hensen N."/>
            <person name="Bonometti L."/>
            <person name="Westerberg I."/>
            <person name="Brannstrom I.O."/>
            <person name="Guillou S."/>
            <person name="Cros-Aarteil S."/>
            <person name="Calhoun S."/>
            <person name="Haridas S."/>
            <person name="Kuo A."/>
            <person name="Mondo S."/>
            <person name="Pangilinan J."/>
            <person name="Riley R."/>
            <person name="LaButti K."/>
            <person name="Andreopoulos B."/>
            <person name="Lipzen A."/>
            <person name="Chen C."/>
            <person name="Yan M."/>
            <person name="Daum C."/>
            <person name="Ng V."/>
            <person name="Clum A."/>
            <person name="Steindorff A."/>
            <person name="Ohm R.A."/>
            <person name="Martin F."/>
            <person name="Silar P."/>
            <person name="Natvig D.O."/>
            <person name="Lalanne C."/>
            <person name="Gautier V."/>
            <person name="Ament-Velasquez S.L."/>
            <person name="Kruys A."/>
            <person name="Hutchinson M.I."/>
            <person name="Powell A.J."/>
            <person name="Barry K."/>
            <person name="Miller A.N."/>
            <person name="Grigoriev I.V."/>
            <person name="Debuchy R."/>
            <person name="Gladieux P."/>
            <person name="Hiltunen Thoren M."/>
            <person name="Johannesson H."/>
        </authorList>
    </citation>
    <scope>NUCLEOTIDE SEQUENCE</scope>
    <source>
        <strain evidence="1">CBS 168.71</strain>
    </source>
</reference>
<dbReference type="RefSeq" id="XP_062662326.1">
    <property type="nucleotide sequence ID" value="XM_062808840.1"/>
</dbReference>
<evidence type="ECO:0000313" key="2">
    <source>
        <dbReference type="Proteomes" id="UP001278766"/>
    </source>
</evidence>
<dbReference type="Proteomes" id="UP001278766">
    <property type="component" value="Unassembled WGS sequence"/>
</dbReference>
<protein>
    <submittedName>
        <fullName evidence="1">Uncharacterized protein</fullName>
    </submittedName>
</protein>
<gene>
    <name evidence="1" type="ORF">B0H64DRAFT_82952</name>
</gene>
<organism evidence="1 2">
    <name type="scientific">Chaetomium fimeti</name>
    <dbReference type="NCBI Taxonomy" id="1854472"/>
    <lineage>
        <taxon>Eukaryota</taxon>
        <taxon>Fungi</taxon>
        <taxon>Dikarya</taxon>
        <taxon>Ascomycota</taxon>
        <taxon>Pezizomycotina</taxon>
        <taxon>Sordariomycetes</taxon>
        <taxon>Sordariomycetidae</taxon>
        <taxon>Sordariales</taxon>
        <taxon>Chaetomiaceae</taxon>
        <taxon>Chaetomium</taxon>
    </lineage>
</organism>
<name>A0AAE0HM87_9PEZI</name>
<dbReference type="AlphaFoldDB" id="A0AAE0HM87"/>
<sequence>MAHQERRCRRTEASSFFGQSGISNLSDRIVAPPRPLPLVTFPSASDRDSDRVKRQFGADFEQKAWELMSQTKAGVAKSAVQVDLVARMFRDDPHDIQPTVLIIVDVEWTAELRHILEPVVDRLKRYIDQRIADAPLAGSIDVCVEMVSKALVLPKYLTVIHPKEQGFRQLIDAWPRIQNGILDILESFDSTAGHMTAISLFRLGFDIEGSQNPKTIYVSVDYDSPASSWVPALGTMQEYADTFKMDLKVHMEHNLVGYYTDFPLVPSELTAGELLTRRNDFNYDLLGLYSKQVKAGSDISAGYYITRNDNKLSSPMIGTLGCWVQIKVKGKGWNTMGLTCYHVLRACLEGYTIGVARTQIPGHSEEVDRGCMSKPVKDSNCWTADIKGFMPRDMPTIEMVEHPPRTKHNINITTKQERIKRLNESHLPAKVAEAELKEVLDFFNNDHQYFGKPFFASGYLRRTKTNGRLDWALIRPFDDSRVGGNGLPSIQEWRSKGYLEHQMPLNTDGFVLEPQGISIHDCVKDVTVVRDKVSGYKMGASTRCTAGELSSVKTNCTIAEEKYMVGRSKKDHMSTEFVFAPTQLDPTIRFSNRGDSGAVVFDTFGRVMGLLFTGERPHQCEAGYSLVTPIEDVFADIKDFSRGQIEDIRLLGGEGEDAALAST</sequence>
<reference evidence="1" key="2">
    <citation type="submission" date="2023-06" db="EMBL/GenBank/DDBJ databases">
        <authorList>
            <consortium name="Lawrence Berkeley National Laboratory"/>
            <person name="Haridas S."/>
            <person name="Hensen N."/>
            <person name="Bonometti L."/>
            <person name="Westerberg I."/>
            <person name="Brannstrom I.O."/>
            <person name="Guillou S."/>
            <person name="Cros-Aarteil S."/>
            <person name="Calhoun S."/>
            <person name="Kuo A."/>
            <person name="Mondo S."/>
            <person name="Pangilinan J."/>
            <person name="Riley R."/>
            <person name="Labutti K."/>
            <person name="Andreopoulos B."/>
            <person name="Lipzen A."/>
            <person name="Chen C."/>
            <person name="Yanf M."/>
            <person name="Daum C."/>
            <person name="Ng V."/>
            <person name="Clum A."/>
            <person name="Steindorff A."/>
            <person name="Ohm R."/>
            <person name="Martin F."/>
            <person name="Silar P."/>
            <person name="Natvig D."/>
            <person name="Lalanne C."/>
            <person name="Gautier V."/>
            <person name="Ament-Velasquez S.L."/>
            <person name="Kruys A."/>
            <person name="Hutchinson M.I."/>
            <person name="Powell A.J."/>
            <person name="Barry K."/>
            <person name="Miller A.N."/>
            <person name="Grigoriev I.V."/>
            <person name="Debuchy R."/>
            <person name="Gladieux P."/>
            <person name="Thoren M.H."/>
            <person name="Johannesson H."/>
        </authorList>
    </citation>
    <scope>NUCLEOTIDE SEQUENCE</scope>
    <source>
        <strain evidence="1">CBS 168.71</strain>
    </source>
</reference>
<dbReference type="GeneID" id="87845788"/>
<dbReference type="EMBL" id="JAUEPN010000002">
    <property type="protein sequence ID" value="KAK3298812.1"/>
    <property type="molecule type" value="Genomic_DNA"/>
</dbReference>
<accession>A0AAE0HM87</accession>
<comment type="caution">
    <text evidence="1">The sequence shown here is derived from an EMBL/GenBank/DDBJ whole genome shotgun (WGS) entry which is preliminary data.</text>
</comment>
<evidence type="ECO:0000313" key="1">
    <source>
        <dbReference type="EMBL" id="KAK3298812.1"/>
    </source>
</evidence>
<proteinExistence type="predicted"/>
<keyword evidence="2" id="KW-1185">Reference proteome</keyword>